<dbReference type="RefSeq" id="WP_021816956.1">
    <property type="nucleotide sequence ID" value="NZ_AVBC01000005.1"/>
</dbReference>
<dbReference type="Proteomes" id="UP000019113">
    <property type="component" value="Unassembled WGS sequence"/>
</dbReference>
<sequence>MSLPSQLRVLAENDQENVIPDMHQTYKENQWCFGIKLHIGVDDQLELIHSIDTTAANQHDIASADKLLHSKDA</sequence>
<dbReference type="GO" id="GO:0006313">
    <property type="term" value="P:DNA transposition"/>
    <property type="evidence" value="ECO:0007669"/>
    <property type="project" value="InterPro"/>
</dbReference>
<dbReference type="InterPro" id="IPR002559">
    <property type="entry name" value="Transposase_11"/>
</dbReference>
<accession>W1NDB3</accession>
<comment type="caution">
    <text evidence="2">The sequence shown here is derived from an EMBL/GenBank/DDBJ whole genome shotgun (WGS) entry which is preliminary data.</text>
</comment>
<gene>
    <name evidence="2" type="ORF">BJB45_07925</name>
</gene>
<evidence type="ECO:0000259" key="1">
    <source>
        <dbReference type="Pfam" id="PF01609"/>
    </source>
</evidence>
<evidence type="ECO:0000313" key="3">
    <source>
        <dbReference type="Proteomes" id="UP000019113"/>
    </source>
</evidence>
<dbReference type="PATRIC" id="fig|1178482.3.peg.8"/>
<dbReference type="PANTHER" id="PTHR35604:SF2">
    <property type="entry name" value="TRANSPOSASE INSH FOR INSERTION SEQUENCE ELEMENT IS5A-RELATED"/>
    <property type="match status" value="1"/>
</dbReference>
<proteinExistence type="predicted"/>
<protein>
    <recommendedName>
        <fullName evidence="1">Transposase IS4-like domain-containing protein</fullName>
    </recommendedName>
</protein>
<name>W1NDB3_9GAMM</name>
<dbReference type="eggNOG" id="COG3039">
    <property type="taxonomic scope" value="Bacteria"/>
</dbReference>
<dbReference type="EMBL" id="AVBC01000005">
    <property type="protein sequence ID" value="ERL53366.1"/>
    <property type="molecule type" value="Genomic_DNA"/>
</dbReference>
<dbReference type="PANTHER" id="PTHR35604">
    <property type="entry name" value="TRANSPOSASE INSH FOR INSERTION SEQUENCE ELEMENT IS5A-RELATED"/>
    <property type="match status" value="1"/>
</dbReference>
<feature type="domain" description="Transposase IS4-like" evidence="1">
    <location>
        <begin position="21"/>
        <end position="70"/>
    </location>
</feature>
<dbReference type="Pfam" id="PF01609">
    <property type="entry name" value="DDE_Tnp_1"/>
    <property type="match status" value="1"/>
</dbReference>
<dbReference type="AlphaFoldDB" id="W1NDB3"/>
<keyword evidence="3" id="KW-1185">Reference proteome</keyword>
<organism evidence="2 3">
    <name type="scientific">Halomonas huangheensis</name>
    <dbReference type="NCBI Taxonomy" id="1178482"/>
    <lineage>
        <taxon>Bacteria</taxon>
        <taxon>Pseudomonadati</taxon>
        <taxon>Pseudomonadota</taxon>
        <taxon>Gammaproteobacteria</taxon>
        <taxon>Oceanospirillales</taxon>
        <taxon>Halomonadaceae</taxon>
        <taxon>Halomonas</taxon>
    </lineage>
</organism>
<dbReference type="GO" id="GO:0004803">
    <property type="term" value="F:transposase activity"/>
    <property type="evidence" value="ECO:0007669"/>
    <property type="project" value="InterPro"/>
</dbReference>
<reference evidence="2 3" key="1">
    <citation type="submission" date="2013-08" db="EMBL/GenBank/DDBJ databases">
        <title>draft genome of Halomonas huanghegensis, strain BJGMM-B45T.</title>
        <authorList>
            <person name="Miao C."/>
            <person name="Wan Y."/>
            <person name="Jin W."/>
        </authorList>
    </citation>
    <scope>NUCLEOTIDE SEQUENCE [LARGE SCALE GENOMIC DNA]</scope>
    <source>
        <strain evidence="2 3">BJGMM-B45</strain>
    </source>
</reference>
<evidence type="ECO:0000313" key="2">
    <source>
        <dbReference type="EMBL" id="ERL53366.1"/>
    </source>
</evidence>
<dbReference type="GO" id="GO:0003677">
    <property type="term" value="F:DNA binding"/>
    <property type="evidence" value="ECO:0007669"/>
    <property type="project" value="InterPro"/>
</dbReference>